<dbReference type="AlphaFoldDB" id="A0A846HGF0"/>
<accession>A0A846HGF0</accession>
<dbReference type="Proteomes" id="UP000031549">
    <property type="component" value="Unassembled WGS sequence"/>
</dbReference>
<evidence type="ECO:0000313" key="1">
    <source>
        <dbReference type="EMBL" id="NEU76426.1"/>
    </source>
</evidence>
<organism evidence="1 2">
    <name type="scientific">Hassallia byssoidea VB512170</name>
    <dbReference type="NCBI Taxonomy" id="1304833"/>
    <lineage>
        <taxon>Bacteria</taxon>
        <taxon>Bacillati</taxon>
        <taxon>Cyanobacteriota</taxon>
        <taxon>Cyanophyceae</taxon>
        <taxon>Nostocales</taxon>
        <taxon>Tolypothrichaceae</taxon>
        <taxon>Hassallia</taxon>
    </lineage>
</organism>
<sequence>MTPTIMRQLWTVVETAHSKTLLQLDDASLVQWLVKQTKTQALLDCNETDFLCDYIQARLSLIRDIAHDRQCYG</sequence>
<dbReference type="EMBL" id="JTCM02000110">
    <property type="protein sequence ID" value="NEU76426.1"/>
    <property type="molecule type" value="Genomic_DNA"/>
</dbReference>
<dbReference type="RefSeq" id="WP_029634178.1">
    <property type="nucleotide sequence ID" value="NZ_JTCM02000110.1"/>
</dbReference>
<comment type="caution">
    <text evidence="1">The sequence shown here is derived from an EMBL/GenBank/DDBJ whole genome shotgun (WGS) entry which is preliminary data.</text>
</comment>
<keyword evidence="2" id="KW-1185">Reference proteome</keyword>
<gene>
    <name evidence="1" type="ORF">PI95_028910</name>
</gene>
<name>A0A846HGF0_9CYAN</name>
<proteinExistence type="predicted"/>
<reference evidence="1 2" key="1">
    <citation type="journal article" date="2015" name="Genome Announc.">
        <title>Draft Genome Sequence of Cyanobacterium Hassallia byssoidea Strain VB512170, Isolated from Monuments in India.</title>
        <authorList>
            <person name="Singh D."/>
            <person name="Chandrababunaidu M.M."/>
            <person name="Panda A."/>
            <person name="Sen D."/>
            <person name="Bhattacharyya S."/>
            <person name="Adhikary S.P."/>
            <person name="Tripathy S."/>
        </authorList>
    </citation>
    <scope>NUCLEOTIDE SEQUENCE [LARGE SCALE GENOMIC DNA]</scope>
    <source>
        <strain evidence="1 2">VB512170</strain>
    </source>
</reference>
<protein>
    <submittedName>
        <fullName evidence="1">Uncharacterized protein</fullName>
    </submittedName>
</protein>
<evidence type="ECO:0000313" key="2">
    <source>
        <dbReference type="Proteomes" id="UP000031549"/>
    </source>
</evidence>